<dbReference type="RefSeq" id="WP_214213653.1">
    <property type="nucleotide sequence ID" value="NZ_JABBFO010000006.1"/>
</dbReference>
<evidence type="ECO:0000313" key="3">
    <source>
        <dbReference type="Proteomes" id="UP000786875"/>
    </source>
</evidence>
<keyword evidence="3" id="KW-1185">Reference proteome</keyword>
<feature type="compositionally biased region" description="Polar residues" evidence="1">
    <location>
        <begin position="45"/>
        <end position="54"/>
    </location>
</feature>
<organism evidence="2 3">
    <name type="scientific">Rosenbergiella australiborealis</name>
    <dbReference type="NCBI Taxonomy" id="1544696"/>
    <lineage>
        <taxon>Bacteria</taxon>
        <taxon>Pseudomonadati</taxon>
        <taxon>Pseudomonadota</taxon>
        <taxon>Gammaproteobacteria</taxon>
        <taxon>Enterobacterales</taxon>
        <taxon>Erwiniaceae</taxon>
        <taxon>Rosenbergiella</taxon>
    </lineage>
</organism>
<dbReference type="EMBL" id="JABBFO010000006">
    <property type="protein sequence ID" value="MBT0727438.1"/>
    <property type="molecule type" value="Genomic_DNA"/>
</dbReference>
<protein>
    <submittedName>
        <fullName evidence="2">Uncharacterized protein</fullName>
    </submittedName>
</protein>
<reference evidence="2 3" key="1">
    <citation type="submission" date="2020-04" db="EMBL/GenBank/DDBJ databases">
        <title>Genome sequencing of Rosenbergiella species.</title>
        <authorList>
            <person name="Alvarez-Perez S."/>
            <person name="Lievens B."/>
        </authorList>
    </citation>
    <scope>NUCLEOTIDE SEQUENCE [LARGE SCALE GENOMIC DNA]</scope>
    <source>
        <strain evidence="2 3">CdVSA20.1</strain>
    </source>
</reference>
<feature type="region of interest" description="Disordered" evidence="1">
    <location>
        <begin position="32"/>
        <end position="54"/>
    </location>
</feature>
<evidence type="ECO:0000256" key="1">
    <source>
        <dbReference type="SAM" id="MobiDB-lite"/>
    </source>
</evidence>
<sequence>MFNAFRQPLINGSEMLIDALEFVNQALDSSYRESDSNDDAMYLSGVSSSQEVPA</sequence>
<gene>
    <name evidence="2" type="ORF">HGT73_08560</name>
</gene>
<proteinExistence type="predicted"/>
<dbReference type="Proteomes" id="UP000786875">
    <property type="component" value="Unassembled WGS sequence"/>
</dbReference>
<accession>A0ABS5T901</accession>
<evidence type="ECO:0000313" key="2">
    <source>
        <dbReference type="EMBL" id="MBT0727438.1"/>
    </source>
</evidence>
<comment type="caution">
    <text evidence="2">The sequence shown here is derived from an EMBL/GenBank/DDBJ whole genome shotgun (WGS) entry which is preliminary data.</text>
</comment>
<name>A0ABS5T901_9GAMM</name>